<sequence length="453" mass="49697">MGQRIRFNAFQMNAASHQSPGLWTHPRDSAHRYTDPQHWVDLAKLLERGVFDGVFLADVLGVYDVFGGNHEAAVRHGVQVPVNDPLALVPLMAQATEHLGFGVTCALTYEHPYPFARRISTLDHLTGGRVGWNIVTGYLDSAARNLGLSNQLGHDARYDLADEYMDVVYKLWEKSWADDAVRRDKATGTFTDPAKVRPIRHAGTHYQVPGIHLCEPSPQRTPVLYQAGTSPRGVAFAARHAECVFISGPTETVLKRYVDTVRGGLVAQGRPADDVLIYAQALVITAPTEAEARAKHRELLEHIDVEASLALLSGWTGVDFSKYDPDAPIEHVDTEAGRTALASFSQTDPSRKWAVGEAARFIGLGGRGPVIVGSASQVADELERWVDATGIDGFNLTYALAHETMRDVVDHVVPELQRRGRYATSYSDGTLREKLFARGPRLGAGHAATRVRI</sequence>
<evidence type="ECO:0000256" key="4">
    <source>
        <dbReference type="ARBA" id="ARBA00023033"/>
    </source>
</evidence>
<dbReference type="NCBIfam" id="TIGR03860">
    <property type="entry name" value="FMN_nitrolo"/>
    <property type="match status" value="1"/>
</dbReference>
<dbReference type="STRING" id="946333.A4W93_05585"/>
<dbReference type="AlphaFoldDB" id="A0A1W6L543"/>
<dbReference type="InterPro" id="IPR011251">
    <property type="entry name" value="Luciferase-like_dom"/>
</dbReference>
<evidence type="ECO:0000256" key="2">
    <source>
        <dbReference type="ARBA" id="ARBA00022643"/>
    </source>
</evidence>
<dbReference type="PANTHER" id="PTHR30011:SF16">
    <property type="entry name" value="C2H2 FINGER DOMAIN TRANSCRIPTION FACTOR (EUROFUNG)-RELATED"/>
    <property type="match status" value="1"/>
</dbReference>
<dbReference type="GO" id="GO:0004497">
    <property type="term" value="F:monooxygenase activity"/>
    <property type="evidence" value="ECO:0007669"/>
    <property type="project" value="UniProtKB-KW"/>
</dbReference>
<dbReference type="OrthoDB" id="4505903at2"/>
<dbReference type="Gene3D" id="3.20.20.30">
    <property type="entry name" value="Luciferase-like domain"/>
    <property type="match status" value="1"/>
</dbReference>
<feature type="binding site" evidence="6">
    <location>
        <position position="58"/>
    </location>
    <ligand>
        <name>FMN</name>
        <dbReference type="ChEBI" id="CHEBI:58210"/>
    </ligand>
</feature>
<dbReference type="EMBL" id="CP015118">
    <property type="protein sequence ID" value="ARN19425.1"/>
    <property type="molecule type" value="Genomic_DNA"/>
</dbReference>
<dbReference type="SUPFAM" id="SSF51679">
    <property type="entry name" value="Bacterial luciferase-like"/>
    <property type="match status" value="1"/>
</dbReference>
<keyword evidence="2 6" id="KW-0288">FMN</keyword>
<keyword evidence="9" id="KW-1185">Reference proteome</keyword>
<dbReference type="RefSeq" id="WP_085749683.1">
    <property type="nucleotide sequence ID" value="NZ_BSPR01000002.1"/>
</dbReference>
<comment type="similarity">
    <text evidence="5">Belongs to the NtaA/SnaA/DszA monooxygenase family.</text>
</comment>
<name>A0A1W6L543_9BURK</name>
<accession>A0A1W6L543</accession>
<evidence type="ECO:0000256" key="6">
    <source>
        <dbReference type="PIRSR" id="PIRSR000337-1"/>
    </source>
</evidence>
<keyword evidence="1 6" id="KW-0285">Flavoprotein</keyword>
<feature type="binding site" evidence="6">
    <location>
        <position position="158"/>
    </location>
    <ligand>
        <name>FMN</name>
        <dbReference type="ChEBI" id="CHEBI:58210"/>
    </ligand>
</feature>
<dbReference type="Pfam" id="PF00296">
    <property type="entry name" value="Bac_luciferase"/>
    <property type="match status" value="1"/>
</dbReference>
<dbReference type="InterPro" id="IPR051260">
    <property type="entry name" value="Diverse_substr_monoxygenases"/>
</dbReference>
<reference evidence="8 9" key="1">
    <citation type="submission" date="2016-04" db="EMBL/GenBank/DDBJ databases">
        <title>Complete genome sequence of natural rubber-degrading, novel Gram-negative bacterium, Rhizobacter gummiphilus strain NS21.</title>
        <authorList>
            <person name="Tabata M."/>
            <person name="Kasai D."/>
            <person name="Fukuda M."/>
        </authorList>
    </citation>
    <scope>NUCLEOTIDE SEQUENCE [LARGE SCALE GENOMIC DNA]</scope>
    <source>
        <strain evidence="8 9">NS21</strain>
    </source>
</reference>
<feature type="domain" description="Luciferase-like" evidence="7">
    <location>
        <begin position="27"/>
        <end position="388"/>
    </location>
</feature>
<protein>
    <submittedName>
        <fullName evidence="8">5,10-methylene tetrahydromethanopterin reductase</fullName>
    </submittedName>
</protein>
<dbReference type="PANTHER" id="PTHR30011">
    <property type="entry name" value="ALKANESULFONATE MONOOXYGENASE-RELATED"/>
    <property type="match status" value="1"/>
</dbReference>
<dbReference type="InterPro" id="IPR036661">
    <property type="entry name" value="Luciferase-like_sf"/>
</dbReference>
<evidence type="ECO:0000256" key="5">
    <source>
        <dbReference type="ARBA" id="ARBA00033748"/>
    </source>
</evidence>
<proteinExistence type="inferred from homology"/>
<dbReference type="Proteomes" id="UP000193427">
    <property type="component" value="Chromosome"/>
</dbReference>
<evidence type="ECO:0000256" key="3">
    <source>
        <dbReference type="ARBA" id="ARBA00023002"/>
    </source>
</evidence>
<gene>
    <name evidence="8" type="ORF">A4W93_05585</name>
</gene>
<evidence type="ECO:0000313" key="8">
    <source>
        <dbReference type="EMBL" id="ARN19425.1"/>
    </source>
</evidence>
<dbReference type="KEGG" id="rgu:A4W93_05585"/>
<feature type="binding site" evidence="6">
    <location>
        <position position="154"/>
    </location>
    <ligand>
        <name>FMN</name>
        <dbReference type="ChEBI" id="CHEBI:58210"/>
    </ligand>
</feature>
<dbReference type="PIRSF" id="PIRSF000337">
    <property type="entry name" value="NTA_MOA"/>
    <property type="match status" value="1"/>
</dbReference>
<evidence type="ECO:0000313" key="9">
    <source>
        <dbReference type="Proteomes" id="UP000193427"/>
    </source>
</evidence>
<feature type="binding site" evidence="6">
    <location>
        <position position="230"/>
    </location>
    <ligand>
        <name>FMN</name>
        <dbReference type="ChEBI" id="CHEBI:58210"/>
    </ligand>
</feature>
<keyword evidence="3" id="KW-0560">Oxidoreductase</keyword>
<keyword evidence="4" id="KW-0503">Monooxygenase</keyword>
<organism evidence="8 9">
    <name type="scientific">Piscinibacter gummiphilus</name>
    <dbReference type="NCBI Taxonomy" id="946333"/>
    <lineage>
        <taxon>Bacteria</taxon>
        <taxon>Pseudomonadati</taxon>
        <taxon>Pseudomonadota</taxon>
        <taxon>Betaproteobacteria</taxon>
        <taxon>Burkholderiales</taxon>
        <taxon>Sphaerotilaceae</taxon>
        <taxon>Piscinibacter</taxon>
    </lineage>
</organism>
<dbReference type="InterPro" id="IPR016215">
    <property type="entry name" value="NTA_MOA"/>
</dbReference>
<evidence type="ECO:0000256" key="1">
    <source>
        <dbReference type="ARBA" id="ARBA00022630"/>
    </source>
</evidence>
<dbReference type="GO" id="GO:0016705">
    <property type="term" value="F:oxidoreductase activity, acting on paired donors, with incorporation or reduction of molecular oxygen"/>
    <property type="evidence" value="ECO:0007669"/>
    <property type="project" value="InterPro"/>
</dbReference>
<evidence type="ECO:0000259" key="7">
    <source>
        <dbReference type="Pfam" id="PF00296"/>
    </source>
</evidence>
<feature type="binding site" evidence="6">
    <location>
        <position position="104"/>
    </location>
    <ligand>
        <name>FMN</name>
        <dbReference type="ChEBI" id="CHEBI:58210"/>
    </ligand>
</feature>